<dbReference type="RefSeq" id="WP_400188045.1">
    <property type="nucleotide sequence ID" value="NZ_JBGORX010000004.1"/>
</dbReference>
<dbReference type="CDD" id="cd00200">
    <property type="entry name" value="WD40"/>
    <property type="match status" value="1"/>
</dbReference>
<proteinExistence type="predicted"/>
<dbReference type="SMART" id="SM00320">
    <property type="entry name" value="WD40"/>
    <property type="match status" value="3"/>
</dbReference>
<dbReference type="PROSITE" id="PS50294">
    <property type="entry name" value="WD_REPEATS_REGION"/>
    <property type="match status" value="2"/>
</dbReference>
<dbReference type="SUPFAM" id="SSF50978">
    <property type="entry name" value="WD40 repeat-like"/>
    <property type="match status" value="1"/>
</dbReference>
<dbReference type="PRINTS" id="PR00320">
    <property type="entry name" value="GPROTEINBRPT"/>
</dbReference>
<reference evidence="4 5" key="1">
    <citation type="submission" date="2024-08" db="EMBL/GenBank/DDBJ databases">
        <title>Draft Genome Sequence of Legionella lytica strain DSB2004, Isolated From a Fire Sprinkler System.</title>
        <authorList>
            <person name="Everhart A.D."/>
            <person name="Kidane D.T."/>
            <person name="Farone A.L."/>
            <person name="Farone M.B."/>
        </authorList>
    </citation>
    <scope>NUCLEOTIDE SEQUENCE [LARGE SCALE GENOMIC DNA]</scope>
    <source>
        <strain evidence="4 5">DSB2004</strain>
    </source>
</reference>
<dbReference type="PANTHER" id="PTHR22847:SF637">
    <property type="entry name" value="WD REPEAT DOMAIN 5B"/>
    <property type="match status" value="1"/>
</dbReference>
<feature type="repeat" description="WD" evidence="3">
    <location>
        <begin position="231"/>
        <end position="271"/>
    </location>
</feature>
<gene>
    <name evidence="4" type="ORF">ACD661_11705</name>
</gene>
<evidence type="ECO:0000256" key="3">
    <source>
        <dbReference type="PROSITE-ProRule" id="PRU00221"/>
    </source>
</evidence>
<name>A0ABW8DAL0_9GAMM</name>
<sequence>MKYLTPKFFEPIQSNLGPVLKFCDKRELSYLGLSCRFFNQYLNYDYPHIKQNAPYPFRNYNKPSKTTSKFEIDNVDNILILPDNRLALSAKRNLIILDIESNQYITSKWQPYRVSSLAKISANTIISQSYGGYIDVWDISEFRHIKSLTNEPNKFISGITVLSQELVALLRDQKIEIWNLETGKCVKEFDGWGWYAPTGLEKLPDGRLIAGSFHGDIGIWDIEKGECVEKLSGHKGAINCLKVLPNGDLISGADDNTIRIWDVKKSKTIRELKGHTGPITSVEELPNRCLISSAYDGTIKIWNTDDGSFFDLVKTKKPYIGQIKVLPQGNIIVAFENTLEIYHFPFLEMKSSSVLEPNVKSICNMM</sequence>
<protein>
    <submittedName>
        <fullName evidence="4">WD40 repeat domain-containing protein</fullName>
    </submittedName>
</protein>
<dbReference type="InterPro" id="IPR015943">
    <property type="entry name" value="WD40/YVTN_repeat-like_dom_sf"/>
</dbReference>
<keyword evidence="5" id="KW-1185">Reference proteome</keyword>
<organism evidence="4 5">
    <name type="scientific">Legionella lytica</name>
    <dbReference type="NCBI Taxonomy" id="96232"/>
    <lineage>
        <taxon>Bacteria</taxon>
        <taxon>Pseudomonadati</taxon>
        <taxon>Pseudomonadota</taxon>
        <taxon>Gammaproteobacteria</taxon>
        <taxon>Legionellales</taxon>
        <taxon>Legionellaceae</taxon>
        <taxon>Legionella</taxon>
    </lineage>
</organism>
<dbReference type="InterPro" id="IPR001680">
    <property type="entry name" value="WD40_rpt"/>
</dbReference>
<evidence type="ECO:0000313" key="5">
    <source>
        <dbReference type="Proteomes" id="UP001615550"/>
    </source>
</evidence>
<dbReference type="Gene3D" id="2.130.10.10">
    <property type="entry name" value="YVTN repeat-like/Quinoprotein amine dehydrogenase"/>
    <property type="match status" value="1"/>
</dbReference>
<dbReference type="Pfam" id="PF00400">
    <property type="entry name" value="WD40"/>
    <property type="match status" value="2"/>
</dbReference>
<dbReference type="InterPro" id="IPR020472">
    <property type="entry name" value="WD40_PAC1"/>
</dbReference>
<accession>A0ABW8DAL0</accession>
<dbReference type="InterPro" id="IPR019775">
    <property type="entry name" value="WD40_repeat_CS"/>
</dbReference>
<dbReference type="EMBL" id="JBGORX010000004">
    <property type="protein sequence ID" value="MFJ1269222.1"/>
    <property type="molecule type" value="Genomic_DNA"/>
</dbReference>
<evidence type="ECO:0000256" key="1">
    <source>
        <dbReference type="ARBA" id="ARBA00022574"/>
    </source>
</evidence>
<dbReference type="Proteomes" id="UP001615550">
    <property type="component" value="Unassembled WGS sequence"/>
</dbReference>
<keyword evidence="1 3" id="KW-0853">WD repeat</keyword>
<dbReference type="PROSITE" id="PS50082">
    <property type="entry name" value="WD_REPEATS_2"/>
    <property type="match status" value="2"/>
</dbReference>
<dbReference type="InterPro" id="IPR036322">
    <property type="entry name" value="WD40_repeat_dom_sf"/>
</dbReference>
<evidence type="ECO:0000313" key="4">
    <source>
        <dbReference type="EMBL" id="MFJ1269222.1"/>
    </source>
</evidence>
<dbReference type="PROSITE" id="PS00678">
    <property type="entry name" value="WD_REPEATS_1"/>
    <property type="match status" value="2"/>
</dbReference>
<comment type="caution">
    <text evidence="4">The sequence shown here is derived from an EMBL/GenBank/DDBJ whole genome shotgun (WGS) entry which is preliminary data.</text>
</comment>
<keyword evidence="2" id="KW-0677">Repeat</keyword>
<evidence type="ECO:0000256" key="2">
    <source>
        <dbReference type="ARBA" id="ARBA00022737"/>
    </source>
</evidence>
<dbReference type="PANTHER" id="PTHR22847">
    <property type="entry name" value="WD40 REPEAT PROTEIN"/>
    <property type="match status" value="1"/>
</dbReference>
<feature type="repeat" description="WD" evidence="3">
    <location>
        <begin position="272"/>
        <end position="312"/>
    </location>
</feature>